<reference evidence="2 3" key="1">
    <citation type="submission" date="2020-08" db="EMBL/GenBank/DDBJ databases">
        <title>Genome Sequencing of Nocardia wallacei strain FMUON74 and assembly.</title>
        <authorList>
            <person name="Toyokawa M."/>
            <person name="Uesaka K."/>
        </authorList>
    </citation>
    <scope>NUCLEOTIDE SEQUENCE [LARGE SCALE GENOMIC DNA]</scope>
    <source>
        <strain evidence="2 3">FMUON74</strain>
    </source>
</reference>
<dbReference type="InterPro" id="IPR048667">
    <property type="entry name" value="Imm5-like"/>
</dbReference>
<evidence type="ECO:0000313" key="3">
    <source>
        <dbReference type="Proteomes" id="UP000516173"/>
    </source>
</evidence>
<evidence type="ECO:0000259" key="1">
    <source>
        <dbReference type="Pfam" id="PF21805"/>
    </source>
</evidence>
<keyword evidence="3" id="KW-1185">Reference proteome</keyword>
<dbReference type="GeneID" id="80349982"/>
<name>A0A7G1KRI6_9NOCA</name>
<dbReference type="Proteomes" id="UP000516173">
    <property type="component" value="Chromosome"/>
</dbReference>
<sequence>MADQKPTIALTMAELREITAYALACAEPALSLFERDCPADRRPRAVFEEARRFTAGGGRTKALRVTALDAHRAARAALEVGRLAAADAARAAGYAGAAAYLHPLAQAHQGGHILMPAAHAARAFELDADDHRVGDDYLETARELAGPIVVSVLSRYPVPPPGRGRVGDLWRKLDSALRGLGDITTRRRPAG</sequence>
<organism evidence="2 3">
    <name type="scientific">Nocardia wallacei</name>
    <dbReference type="NCBI Taxonomy" id="480035"/>
    <lineage>
        <taxon>Bacteria</taxon>
        <taxon>Bacillati</taxon>
        <taxon>Actinomycetota</taxon>
        <taxon>Actinomycetes</taxon>
        <taxon>Mycobacteriales</taxon>
        <taxon>Nocardiaceae</taxon>
        <taxon>Nocardia</taxon>
    </lineage>
</organism>
<dbReference type="KEGG" id="nwl:NWFMUON74_55440"/>
<proteinExistence type="predicted"/>
<evidence type="ECO:0000313" key="2">
    <source>
        <dbReference type="EMBL" id="BCK57772.1"/>
    </source>
</evidence>
<dbReference type="EMBL" id="AP023396">
    <property type="protein sequence ID" value="BCK57772.1"/>
    <property type="molecule type" value="Genomic_DNA"/>
</dbReference>
<accession>A0A7G1KRI6</accession>
<dbReference type="AlphaFoldDB" id="A0A7G1KRI6"/>
<dbReference type="Pfam" id="PF21805">
    <property type="entry name" value="Imm5_like"/>
    <property type="match status" value="1"/>
</dbReference>
<protein>
    <recommendedName>
        <fullName evidence="1">Imm-5-like domain-containing protein</fullName>
    </recommendedName>
</protein>
<gene>
    <name evidence="2" type="ORF">NWFMUON74_55440</name>
</gene>
<dbReference type="RefSeq" id="WP_187684634.1">
    <property type="nucleotide sequence ID" value="NZ_AP023396.1"/>
</dbReference>
<feature type="domain" description="Imm-5-like" evidence="1">
    <location>
        <begin position="14"/>
        <end position="132"/>
    </location>
</feature>